<feature type="non-terminal residue" evidence="1">
    <location>
        <position position="107"/>
    </location>
</feature>
<dbReference type="Pfam" id="PF01359">
    <property type="entry name" value="Transposase_1"/>
    <property type="match status" value="1"/>
</dbReference>
<reference evidence="1 2" key="2">
    <citation type="submission" date="2019-09" db="EMBL/GenBank/DDBJ databases">
        <authorList>
            <person name="Jin C."/>
        </authorList>
    </citation>
    <scope>NUCLEOTIDE SEQUENCE [LARGE SCALE GENOMIC DNA]</scope>
    <source>
        <strain evidence="1 2">BN140041</strain>
    </source>
</reference>
<dbReference type="PANTHER" id="PTHR46060">
    <property type="entry name" value="MARINER MOS1 TRANSPOSASE-LIKE PROTEIN"/>
    <property type="match status" value="1"/>
</dbReference>
<dbReference type="InterPro" id="IPR036397">
    <property type="entry name" value="RNaseH_sf"/>
</dbReference>
<name>A0A5B1L292_9ACTN</name>
<dbReference type="Proteomes" id="UP000324351">
    <property type="component" value="Unassembled WGS sequence"/>
</dbReference>
<dbReference type="GO" id="GO:0003676">
    <property type="term" value="F:nucleic acid binding"/>
    <property type="evidence" value="ECO:0007669"/>
    <property type="project" value="InterPro"/>
</dbReference>
<dbReference type="InterPro" id="IPR001888">
    <property type="entry name" value="Transposase_1"/>
</dbReference>
<reference evidence="1 2" key="1">
    <citation type="submission" date="2019-09" db="EMBL/GenBank/DDBJ databases">
        <title>Nocardioides panacisoli sp. nov., isolated from the soil of a ginseng field.</title>
        <authorList>
            <person name="Cho C."/>
        </authorList>
    </citation>
    <scope>NUCLEOTIDE SEQUENCE [LARGE SCALE GENOMIC DNA]</scope>
    <source>
        <strain evidence="1 2">BN140041</strain>
    </source>
</reference>
<sequence length="107" mass="12513">MKRAAAKIVPKLLNCEQKQRRMDISQELLNIVNDDPDFLKKVITGDESWVYGYDIETKAQSSQWRRTDELRPKKAHQVRSNVKVLLTVFFDCNCVVHHEFLPQGRTV</sequence>
<gene>
    <name evidence="1" type="ORF">F0U47_20875</name>
</gene>
<evidence type="ECO:0000313" key="1">
    <source>
        <dbReference type="EMBL" id="KAA1414566.1"/>
    </source>
</evidence>
<protein>
    <submittedName>
        <fullName evidence="1">Uncharacterized protein</fullName>
    </submittedName>
</protein>
<dbReference type="EMBL" id="VUJW01000214">
    <property type="protein sequence ID" value="KAA1414566.1"/>
    <property type="molecule type" value="Genomic_DNA"/>
</dbReference>
<dbReference type="Gene3D" id="3.30.420.10">
    <property type="entry name" value="Ribonuclease H-like superfamily/Ribonuclease H"/>
    <property type="match status" value="1"/>
</dbReference>
<keyword evidence="2" id="KW-1185">Reference proteome</keyword>
<dbReference type="AlphaFoldDB" id="A0A5B1L292"/>
<proteinExistence type="predicted"/>
<evidence type="ECO:0000313" key="2">
    <source>
        <dbReference type="Proteomes" id="UP000324351"/>
    </source>
</evidence>
<dbReference type="InterPro" id="IPR052709">
    <property type="entry name" value="Transposase-MT_Hybrid"/>
</dbReference>
<dbReference type="PANTHER" id="PTHR46060:SF1">
    <property type="entry name" value="MARINER MOS1 TRANSPOSASE-LIKE PROTEIN"/>
    <property type="match status" value="1"/>
</dbReference>
<accession>A0A5B1L292</accession>
<comment type="caution">
    <text evidence="1">The sequence shown here is derived from an EMBL/GenBank/DDBJ whole genome shotgun (WGS) entry which is preliminary data.</text>
</comment>
<organism evidence="1 2">
    <name type="scientific">Nocardioides antri</name>
    <dbReference type="NCBI Taxonomy" id="2607659"/>
    <lineage>
        <taxon>Bacteria</taxon>
        <taxon>Bacillati</taxon>
        <taxon>Actinomycetota</taxon>
        <taxon>Actinomycetes</taxon>
        <taxon>Propionibacteriales</taxon>
        <taxon>Nocardioidaceae</taxon>
        <taxon>Nocardioides</taxon>
    </lineage>
</organism>